<dbReference type="EMBL" id="PNCM01000005">
    <property type="protein sequence ID" value="TMP83733.1"/>
    <property type="molecule type" value="Genomic_DNA"/>
</dbReference>
<accession>A0A5S3YYQ3</accession>
<dbReference type="OrthoDB" id="6301130at2"/>
<dbReference type="Gene3D" id="2.60.200.60">
    <property type="match status" value="1"/>
</dbReference>
<dbReference type="CDD" id="cd14737">
    <property type="entry name" value="PAAR_1"/>
    <property type="match status" value="1"/>
</dbReference>
<proteinExistence type="predicted"/>
<evidence type="ECO:0000313" key="2">
    <source>
        <dbReference type="Proteomes" id="UP000307362"/>
    </source>
</evidence>
<organism evidence="1 2">
    <name type="scientific">Pseudoalteromonas phenolica</name>
    <dbReference type="NCBI Taxonomy" id="161398"/>
    <lineage>
        <taxon>Bacteria</taxon>
        <taxon>Pseudomonadati</taxon>
        <taxon>Pseudomonadota</taxon>
        <taxon>Gammaproteobacteria</taxon>
        <taxon>Alteromonadales</taxon>
        <taxon>Pseudoalteromonadaceae</taxon>
        <taxon>Pseudoalteromonas</taxon>
    </lineage>
</organism>
<dbReference type="AlphaFoldDB" id="A0A5S3YYQ3"/>
<comment type="caution">
    <text evidence="1">The sequence shown here is derived from an EMBL/GenBank/DDBJ whole genome shotgun (WGS) entry which is preliminary data.</text>
</comment>
<protein>
    <recommendedName>
        <fullName evidence="3">Type VI secretion protein</fullName>
    </recommendedName>
</protein>
<gene>
    <name evidence="1" type="ORF">CWB73_00870</name>
</gene>
<evidence type="ECO:0008006" key="3">
    <source>
        <dbReference type="Google" id="ProtNLM"/>
    </source>
</evidence>
<dbReference type="InterPro" id="IPR008727">
    <property type="entry name" value="PAAR_motif"/>
</dbReference>
<dbReference type="Proteomes" id="UP000307362">
    <property type="component" value="Unassembled WGS sequence"/>
</dbReference>
<dbReference type="Pfam" id="PF05488">
    <property type="entry name" value="PAAR_motif"/>
    <property type="match status" value="1"/>
</dbReference>
<reference evidence="2" key="2">
    <citation type="submission" date="2019-06" db="EMBL/GenBank/DDBJ databases">
        <title>Co-occurence of chitin degradation, pigmentation and bioactivity in marine Pseudoalteromonas.</title>
        <authorList>
            <person name="Sonnenschein E.C."/>
            <person name="Bech P.K."/>
        </authorList>
    </citation>
    <scope>NUCLEOTIDE SEQUENCE [LARGE SCALE GENOMIC DNA]</scope>
    <source>
        <strain evidence="2">S1189</strain>
    </source>
</reference>
<evidence type="ECO:0000313" key="1">
    <source>
        <dbReference type="EMBL" id="TMP83733.1"/>
    </source>
</evidence>
<reference evidence="1 2" key="1">
    <citation type="submission" date="2017-12" db="EMBL/GenBank/DDBJ databases">
        <authorList>
            <person name="Paulsen S."/>
            <person name="Gram L.K."/>
        </authorList>
    </citation>
    <scope>NUCLEOTIDE SEQUENCE [LARGE SCALE GENOMIC DNA]</scope>
    <source>
        <strain evidence="1 2">S1189</strain>
    </source>
</reference>
<name>A0A5S3YYQ3_9GAMM</name>
<sequence>MNMPAVALDGAITNVHVGFAPGVINATQSSFTVGGKPILRQGDPVGDHVLIADPTKKHMGMSVSAGASTFTVAGKPVARMGDATNCGGLIAIGFGSFSVGG</sequence>